<keyword evidence="2" id="KW-0378">Hydrolase</keyword>
<dbReference type="Pfam" id="PF03235">
    <property type="entry name" value="GmrSD_N"/>
    <property type="match status" value="1"/>
</dbReference>
<keyword evidence="2" id="KW-0614">Plasmid</keyword>
<feature type="domain" description="HNH nuclease" evidence="1">
    <location>
        <begin position="371"/>
        <end position="422"/>
    </location>
</feature>
<dbReference type="CDD" id="cd00085">
    <property type="entry name" value="HNHc"/>
    <property type="match status" value="1"/>
</dbReference>
<dbReference type="SMART" id="SM00507">
    <property type="entry name" value="HNHc"/>
    <property type="match status" value="1"/>
</dbReference>
<dbReference type="InterPro" id="IPR004919">
    <property type="entry name" value="GmrSD_N"/>
</dbReference>
<sequence length="435" mass="50556">MVDYKRPTLEKEDIDKIIHYMKREPRSQNYTIGSINELYKDGDLILNPEYQRNYIQSDKEASKFVESVFLGCVIPEVQLYQDENTSVIEVLDGQQRITSLIRFMDGKYALSGLTDLKMLNGFYYSDLPKELKKKFKNYVLVSRIVKEEDDEYKFFVFGRLNTGSKKLNAQEIRNCIFMGEMLNKAKEISNTSCVKSLFEKAGLSDVRFSRTEFVLRTLSISLDFPVIKGVASQQINKLLIESKSFSKDKIDELGVKYIQTIKLINEYIGDECLRNSKNELTKVNLEAIFVNLFKFFDKREIIANSELVQTVIMEVIIENEEYIALNDKATDNRNGIIGRILILRDKLDEVLCHEKLDKDRVFSFNDKIKLWYSGGKRKRKCPICQNEIIDFDLCEVDHIIPWSKGGQTVLENAQLVHSTCNKYKQDRINFTIKGE</sequence>
<dbReference type="Gene3D" id="1.10.30.50">
    <property type="match status" value="1"/>
</dbReference>
<evidence type="ECO:0000313" key="3">
    <source>
        <dbReference type="Proteomes" id="UP000070260"/>
    </source>
</evidence>
<proteinExistence type="predicted"/>
<dbReference type="GO" id="GO:0003676">
    <property type="term" value="F:nucleic acid binding"/>
    <property type="evidence" value="ECO:0007669"/>
    <property type="project" value="InterPro"/>
</dbReference>
<dbReference type="InterPro" id="IPR003615">
    <property type="entry name" value="HNH_nuc"/>
</dbReference>
<keyword evidence="2" id="KW-0540">Nuclease</keyword>
<name>A0A140GR79_CLOPF</name>
<accession>A0A140GR79</accession>
<dbReference type="PATRIC" id="fig|1502.177.peg.3330"/>
<dbReference type="EMBL" id="CP013615">
    <property type="protein sequence ID" value="AMN31038.1"/>
    <property type="molecule type" value="Genomic_DNA"/>
</dbReference>
<dbReference type="GO" id="GO:0008270">
    <property type="term" value="F:zinc ion binding"/>
    <property type="evidence" value="ECO:0007669"/>
    <property type="project" value="InterPro"/>
</dbReference>
<dbReference type="Pfam" id="PF01844">
    <property type="entry name" value="HNH"/>
    <property type="match status" value="1"/>
</dbReference>
<gene>
    <name evidence="2" type="ORF">JFP838_pA0122</name>
</gene>
<dbReference type="InterPro" id="IPR002711">
    <property type="entry name" value="HNH"/>
</dbReference>
<dbReference type="PANTHER" id="PTHR39639">
    <property type="entry name" value="CHROMOSOME 16, WHOLE GENOME SHOTGUN SEQUENCE"/>
    <property type="match status" value="1"/>
</dbReference>
<geneLocation type="plasmid" evidence="2 3">
    <name>pJFP838A</name>
</geneLocation>
<dbReference type="PANTHER" id="PTHR39639:SF1">
    <property type="entry name" value="DUF262 DOMAIN-CONTAINING PROTEIN"/>
    <property type="match status" value="1"/>
</dbReference>
<protein>
    <submittedName>
        <fullName evidence="2">Putative CRISPR-associated endonuclease Cas9</fullName>
    </submittedName>
</protein>
<evidence type="ECO:0000313" key="2">
    <source>
        <dbReference type="EMBL" id="AMN31038.1"/>
    </source>
</evidence>
<evidence type="ECO:0000259" key="1">
    <source>
        <dbReference type="SMART" id="SM00507"/>
    </source>
</evidence>
<dbReference type="GO" id="GO:0004519">
    <property type="term" value="F:endonuclease activity"/>
    <property type="evidence" value="ECO:0007669"/>
    <property type="project" value="UniProtKB-KW"/>
</dbReference>
<reference evidence="2 3" key="1">
    <citation type="journal article" date="2016" name="PLoS ONE">
        <title>Plasmid Characterization and Chromosome Analysis of Two netF+ Clostridium perfringens Isolates Associated with Foal and Canine Necrotizing Enteritis.</title>
        <authorList>
            <person name="Mehdizadeh Gohari I."/>
            <person name="Kropinski A.M."/>
            <person name="Weese S.J."/>
            <person name="Parreira V.R."/>
            <person name="Whitehead A.E."/>
            <person name="Boerlin P."/>
            <person name="Prescott J.F."/>
        </authorList>
    </citation>
    <scope>NUCLEOTIDE SEQUENCE [LARGE SCALE GENOMIC DNA]</scope>
    <source>
        <strain evidence="2 3">JP838</strain>
        <plasmid evidence="3">Plasmid pJFP838A</plasmid>
    </source>
</reference>
<keyword evidence="2" id="KW-0255">Endonuclease</keyword>
<organism evidence="2 3">
    <name type="scientific">Clostridium perfringens</name>
    <dbReference type="NCBI Taxonomy" id="1502"/>
    <lineage>
        <taxon>Bacteria</taxon>
        <taxon>Bacillati</taxon>
        <taxon>Bacillota</taxon>
        <taxon>Clostridia</taxon>
        <taxon>Eubacteriales</taxon>
        <taxon>Clostridiaceae</taxon>
        <taxon>Clostridium</taxon>
    </lineage>
</organism>
<dbReference type="Proteomes" id="UP000070260">
    <property type="component" value="Plasmid pJFP838A"/>
</dbReference>
<dbReference type="AlphaFoldDB" id="A0A140GR79"/>